<evidence type="ECO:0000313" key="1">
    <source>
        <dbReference type="EMBL" id="KKK66652.1"/>
    </source>
</evidence>
<gene>
    <name evidence="1" type="ORF">LCGC14_2961940</name>
</gene>
<proteinExistence type="predicted"/>
<accession>A0A0F8XBW3</accession>
<dbReference type="AlphaFoldDB" id="A0A0F8XBW3"/>
<comment type="caution">
    <text evidence="1">The sequence shown here is derived from an EMBL/GenBank/DDBJ whole genome shotgun (WGS) entry which is preliminary data.</text>
</comment>
<dbReference type="EMBL" id="LAZR01059979">
    <property type="protein sequence ID" value="KKK66652.1"/>
    <property type="molecule type" value="Genomic_DNA"/>
</dbReference>
<name>A0A0F8XBW3_9ZZZZ</name>
<reference evidence="1" key="1">
    <citation type="journal article" date="2015" name="Nature">
        <title>Complex archaea that bridge the gap between prokaryotes and eukaryotes.</title>
        <authorList>
            <person name="Spang A."/>
            <person name="Saw J.H."/>
            <person name="Jorgensen S.L."/>
            <person name="Zaremba-Niedzwiedzka K."/>
            <person name="Martijn J."/>
            <person name="Lind A.E."/>
            <person name="van Eijk R."/>
            <person name="Schleper C."/>
            <person name="Guy L."/>
            <person name="Ettema T.J."/>
        </authorList>
    </citation>
    <scope>NUCLEOTIDE SEQUENCE</scope>
</reference>
<sequence>MRNKFLPLLLCFLFIYVGIGLAQPPSDLPRLGRIYGNDIYSTNVSAAMYIRVTGNVSGATQFAASKYSGAYRDDFFNNSSSVYWITATNITTPHLVDITDYTSAGGIFTTATANGNYAVGDIGVILSYGMADNLEGIDKLVYSGVVTTASTTVPACEEWIGLPDDLFNEKFYCEVT</sequence>
<protein>
    <submittedName>
        <fullName evidence="1">Uncharacterized protein</fullName>
    </submittedName>
</protein>
<organism evidence="1">
    <name type="scientific">marine sediment metagenome</name>
    <dbReference type="NCBI Taxonomy" id="412755"/>
    <lineage>
        <taxon>unclassified sequences</taxon>
        <taxon>metagenomes</taxon>
        <taxon>ecological metagenomes</taxon>
    </lineage>
</organism>
<feature type="non-terminal residue" evidence="1">
    <location>
        <position position="176"/>
    </location>
</feature>